<protein>
    <submittedName>
        <fullName evidence="4">Heat-shock protein</fullName>
    </submittedName>
    <submittedName>
        <fullName evidence="5">Hsp20/alpha crystallin family protein</fullName>
    </submittedName>
</protein>
<gene>
    <name evidence="5" type="ORF">F7P68_0006100</name>
    <name evidence="4" type="ORF">SN16_04765</name>
</gene>
<dbReference type="PANTHER" id="PTHR11527">
    <property type="entry name" value="HEAT-SHOCK PROTEIN 20 FAMILY MEMBER"/>
    <property type="match status" value="1"/>
</dbReference>
<reference evidence="4 6" key="1">
    <citation type="submission" date="2015-01" db="EMBL/GenBank/DDBJ databases">
        <title>Genome sequences of high lactate-tolerant strain Salinicoccus roseus W12 with industrial interest.</title>
        <authorList>
            <person name="Wang H."/>
            <person name="Yu B."/>
        </authorList>
    </citation>
    <scope>NUCLEOTIDE SEQUENCE [LARGE SCALE GENOMIC DNA]</scope>
    <source>
        <strain evidence="4 6">W12</strain>
    </source>
</reference>
<reference evidence="5" key="2">
    <citation type="submission" date="2020-04" db="EMBL/GenBank/DDBJ databases">
        <authorList>
            <person name="Tanveer F."/>
            <person name="Xie Y."/>
            <person name="Shinwari Z.K."/>
        </authorList>
    </citation>
    <scope>NUCLEOTIDE SEQUENCE</scope>
    <source>
        <strain evidence="5">MOSEL-ME25</strain>
    </source>
</reference>
<evidence type="ECO:0000313" key="7">
    <source>
        <dbReference type="Proteomes" id="UP000527860"/>
    </source>
</evidence>
<dbReference type="EMBL" id="JXII01000003">
    <property type="protein sequence ID" value="KIH71349.1"/>
    <property type="molecule type" value="Genomic_DNA"/>
</dbReference>
<keyword evidence="7" id="KW-1185">Reference proteome</keyword>
<reference evidence="5" key="3">
    <citation type="submission" date="2022-12" db="EMBL/GenBank/DDBJ databases">
        <title>Genome analysis and biological profiling of marine Salinicoccus roseus MOSEL-ME25.</title>
        <authorList>
            <person name="Mirza F.T."/>
            <person name="Xie Y."/>
            <person name="Shinwari Z.K."/>
        </authorList>
    </citation>
    <scope>NUCLEOTIDE SEQUENCE</scope>
    <source>
        <strain evidence="5">MOSEL-ME25</strain>
    </source>
</reference>
<dbReference type="InterPro" id="IPR031107">
    <property type="entry name" value="Small_HSP"/>
</dbReference>
<evidence type="ECO:0000313" key="6">
    <source>
        <dbReference type="Proteomes" id="UP000031546"/>
    </source>
</evidence>
<comment type="caution">
    <text evidence="4">The sequence shown here is derived from an EMBL/GenBank/DDBJ whole genome shotgun (WGS) entry which is preliminary data.</text>
</comment>
<dbReference type="SUPFAM" id="SSF49764">
    <property type="entry name" value="HSP20-like chaperones"/>
    <property type="match status" value="1"/>
</dbReference>
<dbReference type="Proteomes" id="UP000031546">
    <property type="component" value="Unassembled WGS sequence"/>
</dbReference>
<dbReference type="GeneID" id="77844858"/>
<dbReference type="InterPro" id="IPR002068">
    <property type="entry name" value="A-crystallin/Hsp20_dom"/>
</dbReference>
<dbReference type="OrthoDB" id="9811615at2"/>
<dbReference type="CDD" id="cd06471">
    <property type="entry name" value="ACD_LpsHSP_like"/>
    <property type="match status" value="1"/>
</dbReference>
<dbReference type="Proteomes" id="UP000527860">
    <property type="component" value="Unassembled WGS sequence"/>
</dbReference>
<organism evidence="4 6">
    <name type="scientific">Salinicoccus roseus</name>
    <dbReference type="NCBI Taxonomy" id="45670"/>
    <lineage>
        <taxon>Bacteria</taxon>
        <taxon>Bacillati</taxon>
        <taxon>Bacillota</taxon>
        <taxon>Bacilli</taxon>
        <taxon>Bacillales</taxon>
        <taxon>Staphylococcaceae</taxon>
        <taxon>Salinicoccus</taxon>
    </lineage>
</organism>
<feature type="domain" description="SHSP" evidence="3">
    <location>
        <begin position="30"/>
        <end position="142"/>
    </location>
</feature>
<dbReference type="InterPro" id="IPR008978">
    <property type="entry name" value="HSP20-like_chaperone"/>
</dbReference>
<evidence type="ECO:0000313" key="5">
    <source>
        <dbReference type="EMBL" id="MDB0580095.1"/>
    </source>
</evidence>
<evidence type="ECO:0000256" key="1">
    <source>
        <dbReference type="PROSITE-ProRule" id="PRU00285"/>
    </source>
</evidence>
<dbReference type="RefSeq" id="WP_040105459.1">
    <property type="nucleotide sequence ID" value="NZ_JABEVU030000001.1"/>
</dbReference>
<name>A0A0C2HI70_9STAP</name>
<proteinExistence type="inferred from homology"/>
<dbReference type="Gene3D" id="2.60.40.790">
    <property type="match status" value="1"/>
</dbReference>
<comment type="similarity">
    <text evidence="1 2">Belongs to the small heat shock protein (HSP20) family.</text>
</comment>
<dbReference type="Pfam" id="PF00011">
    <property type="entry name" value="HSP20"/>
    <property type="match status" value="1"/>
</dbReference>
<evidence type="ECO:0000256" key="2">
    <source>
        <dbReference type="RuleBase" id="RU003616"/>
    </source>
</evidence>
<accession>A0A0C2HI70</accession>
<dbReference type="STRING" id="45670.SN16_04765"/>
<dbReference type="AlphaFoldDB" id="A0A0C2HI70"/>
<evidence type="ECO:0000313" key="4">
    <source>
        <dbReference type="EMBL" id="KIH71349.1"/>
    </source>
</evidence>
<sequence>MAFEMKPFNNSFFDMNPSDMFRDVGRQLFTQFPESTMKSDIREYDHSYVLEAELPGIEKENINIEYNNGVLSISGEQSIDNEAKDDQGRVVHRERSYSTIKRQFGFDNIQENGISADFTNGVLKVTLPKTNRDNRSKRIEIN</sequence>
<dbReference type="EMBL" id="JABEVU030000001">
    <property type="protein sequence ID" value="MDB0580095.1"/>
    <property type="molecule type" value="Genomic_DNA"/>
</dbReference>
<evidence type="ECO:0000259" key="3">
    <source>
        <dbReference type="PROSITE" id="PS01031"/>
    </source>
</evidence>
<dbReference type="PROSITE" id="PS01031">
    <property type="entry name" value="SHSP"/>
    <property type="match status" value="1"/>
</dbReference>